<dbReference type="AlphaFoldDB" id="A0A2N5SCP3"/>
<feature type="compositionally biased region" description="Basic and acidic residues" evidence="1">
    <location>
        <begin position="1"/>
        <end position="25"/>
    </location>
</feature>
<comment type="caution">
    <text evidence="2">The sequence shown here is derived from an EMBL/GenBank/DDBJ whole genome shotgun (WGS) entry which is preliminary data.</text>
</comment>
<sequence length="110" mass="12250">MANVPQEKRLAGQDHSPDPNPKKANAEPTLSTQDKETNQPSETNRKRPRPLSSRITQHPNQAQNNSLELKSRKVTTDKPGDSNSLSTTTTQHSFHPTTPFPNIPIKLNHP</sequence>
<feature type="region of interest" description="Disordered" evidence="1">
    <location>
        <begin position="1"/>
        <end position="110"/>
    </location>
</feature>
<dbReference type="Proteomes" id="UP000235392">
    <property type="component" value="Unassembled WGS sequence"/>
</dbReference>
<feature type="compositionally biased region" description="Low complexity" evidence="1">
    <location>
        <begin position="86"/>
        <end position="97"/>
    </location>
</feature>
<accession>A0A2N5SCP3</accession>
<organism evidence="2 3">
    <name type="scientific">Puccinia coronata f. sp. avenae</name>
    <dbReference type="NCBI Taxonomy" id="200324"/>
    <lineage>
        <taxon>Eukaryota</taxon>
        <taxon>Fungi</taxon>
        <taxon>Dikarya</taxon>
        <taxon>Basidiomycota</taxon>
        <taxon>Pucciniomycotina</taxon>
        <taxon>Pucciniomycetes</taxon>
        <taxon>Pucciniales</taxon>
        <taxon>Pucciniaceae</taxon>
        <taxon>Puccinia</taxon>
    </lineage>
</organism>
<gene>
    <name evidence="2" type="ORF">PCASD_21463</name>
</gene>
<reference evidence="2 3" key="1">
    <citation type="submission" date="2017-11" db="EMBL/GenBank/DDBJ databases">
        <title>De novo assembly and phasing of dikaryotic genomes from two isolates of Puccinia coronata f. sp. avenae, the causal agent of oat crown rust.</title>
        <authorList>
            <person name="Miller M.E."/>
            <person name="Zhang Y."/>
            <person name="Omidvar V."/>
            <person name="Sperschneider J."/>
            <person name="Schwessinger B."/>
            <person name="Raley C."/>
            <person name="Palmer J.M."/>
            <person name="Garnica D."/>
            <person name="Upadhyaya N."/>
            <person name="Rathjen J."/>
            <person name="Taylor J.M."/>
            <person name="Park R.F."/>
            <person name="Dodds P.N."/>
            <person name="Hirsch C.D."/>
            <person name="Kianian S.F."/>
            <person name="Figueroa M."/>
        </authorList>
    </citation>
    <scope>NUCLEOTIDE SEQUENCE [LARGE SCALE GENOMIC DNA]</scope>
    <source>
        <strain evidence="2">12SD80</strain>
    </source>
</reference>
<dbReference type="EMBL" id="PGCI01000939">
    <property type="protein sequence ID" value="PLW11053.1"/>
    <property type="molecule type" value="Genomic_DNA"/>
</dbReference>
<evidence type="ECO:0000313" key="2">
    <source>
        <dbReference type="EMBL" id="PLW11053.1"/>
    </source>
</evidence>
<feature type="compositionally biased region" description="Polar residues" evidence="1">
    <location>
        <begin position="28"/>
        <end position="42"/>
    </location>
</feature>
<name>A0A2N5SCP3_9BASI</name>
<protein>
    <submittedName>
        <fullName evidence="2">Uncharacterized protein</fullName>
    </submittedName>
</protein>
<feature type="compositionally biased region" description="Basic and acidic residues" evidence="1">
    <location>
        <begin position="69"/>
        <end position="80"/>
    </location>
</feature>
<feature type="compositionally biased region" description="Polar residues" evidence="1">
    <location>
        <begin position="53"/>
        <end position="68"/>
    </location>
</feature>
<evidence type="ECO:0000313" key="3">
    <source>
        <dbReference type="Proteomes" id="UP000235392"/>
    </source>
</evidence>
<proteinExistence type="predicted"/>
<evidence type="ECO:0000256" key="1">
    <source>
        <dbReference type="SAM" id="MobiDB-lite"/>
    </source>
</evidence>